<evidence type="ECO:0000256" key="2">
    <source>
        <dbReference type="ARBA" id="ARBA00008531"/>
    </source>
</evidence>
<dbReference type="GO" id="GO:0006614">
    <property type="term" value="P:SRP-dependent cotranslational protein targeting to membrane"/>
    <property type="evidence" value="ECO:0007669"/>
    <property type="project" value="InterPro"/>
</dbReference>
<name>A0A139A4E4_GONPJ</name>
<dbReference type="PANTHER" id="PTHR43134:SF1">
    <property type="entry name" value="SIGNAL RECOGNITION PARTICLE RECEPTOR SUBUNIT ALPHA"/>
    <property type="match status" value="1"/>
</dbReference>
<reference evidence="10 11" key="1">
    <citation type="journal article" date="2015" name="Genome Biol. Evol.">
        <title>Phylogenomic analyses indicate that early fungi evolved digesting cell walls of algal ancestors of land plants.</title>
        <authorList>
            <person name="Chang Y."/>
            <person name="Wang S."/>
            <person name="Sekimoto S."/>
            <person name="Aerts A.L."/>
            <person name="Choi C."/>
            <person name="Clum A."/>
            <person name="LaButti K.M."/>
            <person name="Lindquist E.A."/>
            <person name="Yee Ngan C."/>
            <person name="Ohm R.A."/>
            <person name="Salamov A.A."/>
            <person name="Grigoriev I.V."/>
            <person name="Spatafora J.W."/>
            <person name="Berbee M.L."/>
        </authorList>
    </citation>
    <scope>NUCLEOTIDE SEQUENCE [LARGE SCALE GENOMIC DNA]</scope>
    <source>
        <strain evidence="10 11">JEL478</strain>
    </source>
</reference>
<feature type="region of interest" description="Disordered" evidence="8">
    <location>
        <begin position="1"/>
        <end position="52"/>
    </location>
</feature>
<dbReference type="InterPro" id="IPR042101">
    <property type="entry name" value="SRP54_N_sf"/>
</dbReference>
<evidence type="ECO:0000259" key="9">
    <source>
        <dbReference type="PROSITE" id="PS00300"/>
    </source>
</evidence>
<feature type="domain" description="SRP54-type proteins GTP-binding" evidence="9">
    <location>
        <begin position="341"/>
        <end position="354"/>
    </location>
</feature>
<dbReference type="SMART" id="SM00962">
    <property type="entry name" value="SRP54"/>
    <property type="match status" value="1"/>
</dbReference>
<dbReference type="SUPFAM" id="SSF52540">
    <property type="entry name" value="P-loop containing nucleoside triphosphate hydrolases"/>
    <property type="match status" value="1"/>
</dbReference>
<dbReference type="Gene3D" id="3.40.50.300">
    <property type="entry name" value="P-loop containing nucleotide triphosphate hydrolases"/>
    <property type="match status" value="1"/>
</dbReference>
<dbReference type="InterPro" id="IPR003593">
    <property type="entry name" value="AAA+_ATPase"/>
</dbReference>
<evidence type="ECO:0000256" key="6">
    <source>
        <dbReference type="ARBA" id="ARBA00023136"/>
    </source>
</evidence>
<keyword evidence="3" id="KW-0547">Nucleotide-binding</keyword>
<dbReference type="GO" id="GO:0005525">
    <property type="term" value="F:GTP binding"/>
    <property type="evidence" value="ECO:0007669"/>
    <property type="project" value="UniProtKB-KW"/>
</dbReference>
<keyword evidence="7" id="KW-0675">Receptor</keyword>
<dbReference type="InterPro" id="IPR013822">
    <property type="entry name" value="Signal_recog_particl_SRP54_hlx"/>
</dbReference>
<protein>
    <submittedName>
        <fullName evidence="10">SRP54-domain-containing protein</fullName>
    </submittedName>
</protein>
<keyword evidence="5" id="KW-0342">GTP-binding</keyword>
<evidence type="ECO:0000313" key="10">
    <source>
        <dbReference type="EMBL" id="KXS11660.1"/>
    </source>
</evidence>
<dbReference type="EMBL" id="KQ965799">
    <property type="protein sequence ID" value="KXS11660.1"/>
    <property type="molecule type" value="Genomic_DNA"/>
</dbReference>
<organism evidence="10 11">
    <name type="scientific">Gonapodya prolifera (strain JEL478)</name>
    <name type="common">Monoblepharis prolifera</name>
    <dbReference type="NCBI Taxonomy" id="1344416"/>
    <lineage>
        <taxon>Eukaryota</taxon>
        <taxon>Fungi</taxon>
        <taxon>Fungi incertae sedis</taxon>
        <taxon>Chytridiomycota</taxon>
        <taxon>Chytridiomycota incertae sedis</taxon>
        <taxon>Monoblepharidomycetes</taxon>
        <taxon>Monoblepharidales</taxon>
        <taxon>Gonapodyaceae</taxon>
        <taxon>Gonapodya</taxon>
    </lineage>
</organism>
<comment type="subcellular location">
    <subcellularLocation>
        <location evidence="1">Endoplasmic reticulum membrane</location>
        <topology evidence="1">Peripheral membrane protein</topology>
        <orientation evidence="1">Cytoplasmic side</orientation>
    </subcellularLocation>
</comment>
<dbReference type="SMART" id="SM00382">
    <property type="entry name" value="AAA"/>
    <property type="match status" value="1"/>
</dbReference>
<dbReference type="InterPro" id="IPR027417">
    <property type="entry name" value="P-loop_NTPase"/>
</dbReference>
<dbReference type="GO" id="GO:0003924">
    <property type="term" value="F:GTPase activity"/>
    <property type="evidence" value="ECO:0007669"/>
    <property type="project" value="TreeGrafter"/>
</dbReference>
<accession>A0A139A4E4</accession>
<dbReference type="GO" id="GO:0005047">
    <property type="term" value="F:signal recognition particle binding"/>
    <property type="evidence" value="ECO:0007669"/>
    <property type="project" value="TreeGrafter"/>
</dbReference>
<evidence type="ECO:0000256" key="4">
    <source>
        <dbReference type="ARBA" id="ARBA00022824"/>
    </source>
</evidence>
<dbReference type="CDD" id="cd17876">
    <property type="entry name" value="SRalpha_C"/>
    <property type="match status" value="1"/>
</dbReference>
<dbReference type="OMA" id="HRTIKKF"/>
<evidence type="ECO:0000313" key="11">
    <source>
        <dbReference type="Proteomes" id="UP000070544"/>
    </source>
</evidence>
<evidence type="ECO:0000256" key="7">
    <source>
        <dbReference type="ARBA" id="ARBA00023170"/>
    </source>
</evidence>
<dbReference type="AlphaFoldDB" id="A0A139A4E4"/>
<evidence type="ECO:0000256" key="8">
    <source>
        <dbReference type="SAM" id="MobiDB-lite"/>
    </source>
</evidence>
<dbReference type="PROSITE" id="PS00300">
    <property type="entry name" value="SRP54"/>
    <property type="match status" value="1"/>
</dbReference>
<dbReference type="SUPFAM" id="SSF47364">
    <property type="entry name" value="Domain of the SRP/SRP receptor G-proteins"/>
    <property type="match status" value="1"/>
</dbReference>
<dbReference type="OrthoDB" id="1727884at2759"/>
<dbReference type="PANTHER" id="PTHR43134">
    <property type="entry name" value="SIGNAL RECOGNITION PARTICLE RECEPTOR SUBUNIT ALPHA"/>
    <property type="match status" value="1"/>
</dbReference>
<dbReference type="Proteomes" id="UP000070544">
    <property type="component" value="Unassembled WGS sequence"/>
</dbReference>
<comment type="similarity">
    <text evidence="2">Belongs to the GTP-binding SRP family.</text>
</comment>
<dbReference type="GO" id="GO:0005789">
    <property type="term" value="C:endoplasmic reticulum membrane"/>
    <property type="evidence" value="ECO:0007669"/>
    <property type="project" value="UniProtKB-SubCell"/>
</dbReference>
<proteinExistence type="inferred from homology"/>
<dbReference type="STRING" id="1344416.A0A139A4E4"/>
<keyword evidence="6" id="KW-0472">Membrane</keyword>
<dbReference type="InterPro" id="IPR036225">
    <property type="entry name" value="SRP/SRP_N"/>
</dbReference>
<feature type="compositionally biased region" description="Acidic residues" evidence="8">
    <location>
        <begin position="28"/>
        <end position="37"/>
    </location>
</feature>
<dbReference type="Gene3D" id="1.20.120.140">
    <property type="entry name" value="Signal recognition particle SRP54, nucleotide-binding domain"/>
    <property type="match status" value="1"/>
</dbReference>
<evidence type="ECO:0000256" key="5">
    <source>
        <dbReference type="ARBA" id="ARBA00023134"/>
    </source>
</evidence>
<dbReference type="FunFam" id="3.40.50.300:FF:000188">
    <property type="entry name" value="signal recognition particle receptor subunit alpha"/>
    <property type="match status" value="1"/>
</dbReference>
<dbReference type="Pfam" id="PF00448">
    <property type="entry name" value="SRP54"/>
    <property type="match status" value="1"/>
</dbReference>
<evidence type="ECO:0000256" key="1">
    <source>
        <dbReference type="ARBA" id="ARBA00004397"/>
    </source>
</evidence>
<gene>
    <name evidence="10" type="ORF">M427DRAFT_102254</name>
</gene>
<evidence type="ECO:0000256" key="3">
    <source>
        <dbReference type="ARBA" id="ARBA00022741"/>
    </source>
</evidence>
<dbReference type="Pfam" id="PF02881">
    <property type="entry name" value="SRP54_N"/>
    <property type="match status" value="1"/>
</dbReference>
<keyword evidence="4" id="KW-0256">Endoplasmic reticulum</keyword>
<keyword evidence="11" id="KW-1185">Reference proteome</keyword>
<dbReference type="InterPro" id="IPR000897">
    <property type="entry name" value="SRP54_GTPase_dom"/>
</dbReference>
<sequence length="368" mass="39046">MYDAAELTASAPSTARRGPLASTHTGTDADDEAESDGDGGAPNGGAASAPTASSGISSFFRNLASGGRTLTDADLQPVMAKVKEHLITKNVAADIAQNLCDSVSTALVGQKIGSFQRIATVVNDQIEVALRRILTPKTSTDLLRDIFAARAERRPYTIVFCGVNGVGKSTNLAKVVFLLQQNGCKPLIVGGDTFRSGAVEQLKVHARNLNALSSGGKVELYEKGYGKDPAGIAKEAIAYATANAFDVVLVDTAGRMQDNEPLMRALAKLVTMNSPDKIIFVGEALVGNEAVDQLTKFNRALRDFSGVQNPRQIDGIILTKFDTIDEKVGAALSMTYITGQPILFVGTGQTYTDLKRLNVRAIVQTLLR</sequence>